<name>A0A1F8F3U2_9BACT</name>
<reference evidence="2 3" key="1">
    <citation type="journal article" date="2016" name="Nat. Commun.">
        <title>Thousands of microbial genomes shed light on interconnected biogeochemical processes in an aquifer system.</title>
        <authorList>
            <person name="Anantharaman K."/>
            <person name="Brown C.T."/>
            <person name="Hug L.A."/>
            <person name="Sharon I."/>
            <person name="Castelle C.J."/>
            <person name="Probst A.J."/>
            <person name="Thomas B.C."/>
            <person name="Singh A."/>
            <person name="Wilkins M.J."/>
            <person name="Karaoz U."/>
            <person name="Brodie E.L."/>
            <person name="Williams K.H."/>
            <person name="Hubbard S.S."/>
            <person name="Banfield J.F."/>
        </authorList>
    </citation>
    <scope>NUCLEOTIDE SEQUENCE [LARGE SCALE GENOMIC DNA]</scope>
</reference>
<protein>
    <submittedName>
        <fullName evidence="2">Uncharacterized protein</fullName>
    </submittedName>
</protein>
<dbReference type="Proteomes" id="UP000178023">
    <property type="component" value="Unassembled WGS sequence"/>
</dbReference>
<evidence type="ECO:0000313" key="2">
    <source>
        <dbReference type="EMBL" id="OGN07802.1"/>
    </source>
</evidence>
<feature type="transmembrane region" description="Helical" evidence="1">
    <location>
        <begin position="51"/>
        <end position="84"/>
    </location>
</feature>
<keyword evidence="1" id="KW-0812">Transmembrane</keyword>
<comment type="caution">
    <text evidence="2">The sequence shown here is derived from an EMBL/GenBank/DDBJ whole genome shotgun (WGS) entry which is preliminary data.</text>
</comment>
<gene>
    <name evidence="2" type="ORF">A2750_01595</name>
</gene>
<sequence>MATQSDNFLVITELQNQLIKLAVPIERKQRDRQATLDKLQKKTQGFPLSLFLMALFFAGISEILSIFDAGWVTSWILAIILWFVKMKIDTVMRNANSLSALKTKLESEFVMLRQKLSQAAIQSGRSRLLGGVTQKSRDDFNKQASQSFQSYTNRFIKDLAIFQGIELIPVVDAIVPGYFGQVAKVFLDHRKERMRAFPVLMECRSLTRSIKQLEDFELELQQLPILEALNQLENEPEAETMPAEPALSREELSENYAGLMPSLAT</sequence>
<organism evidence="2 3">
    <name type="scientific">Candidatus Yanofskybacteria bacterium RIFCSPHIGHO2_01_FULL_45_42</name>
    <dbReference type="NCBI Taxonomy" id="1802671"/>
    <lineage>
        <taxon>Bacteria</taxon>
        <taxon>Candidatus Yanofskyibacteriota</taxon>
    </lineage>
</organism>
<proteinExistence type="predicted"/>
<dbReference type="EMBL" id="MGJL01000019">
    <property type="protein sequence ID" value="OGN07802.1"/>
    <property type="molecule type" value="Genomic_DNA"/>
</dbReference>
<dbReference type="AlphaFoldDB" id="A0A1F8F3U2"/>
<keyword evidence="1" id="KW-1133">Transmembrane helix</keyword>
<evidence type="ECO:0000313" key="3">
    <source>
        <dbReference type="Proteomes" id="UP000178023"/>
    </source>
</evidence>
<keyword evidence="1" id="KW-0472">Membrane</keyword>
<evidence type="ECO:0000256" key="1">
    <source>
        <dbReference type="SAM" id="Phobius"/>
    </source>
</evidence>
<accession>A0A1F8F3U2</accession>